<proteinExistence type="predicted"/>
<evidence type="ECO:0000313" key="1">
    <source>
        <dbReference type="EMBL" id="ROT35823.1"/>
    </source>
</evidence>
<dbReference type="Proteomes" id="UP000272025">
    <property type="component" value="Unassembled WGS sequence"/>
</dbReference>
<reference evidence="1 2" key="1">
    <citation type="journal article" date="2018" name="Mol. Ecol.">
        <title>The obligate alkalophilic soda-lake fungus Sodiomyces alkalinus has shifted to a protein diet.</title>
        <authorList>
            <person name="Grum-Grzhimaylo A.A."/>
            <person name="Falkoski D.L."/>
            <person name="van den Heuvel J."/>
            <person name="Valero-Jimenez C.A."/>
            <person name="Min B."/>
            <person name="Choi I.G."/>
            <person name="Lipzen A."/>
            <person name="Daum C.G."/>
            <person name="Aanen D.K."/>
            <person name="Tsang A."/>
            <person name="Henrissat B."/>
            <person name="Bilanenko E.N."/>
            <person name="de Vries R.P."/>
            <person name="van Kan J.A.L."/>
            <person name="Grigoriev I.V."/>
            <person name="Debets A.J.M."/>
        </authorList>
    </citation>
    <scope>NUCLEOTIDE SEQUENCE [LARGE SCALE GENOMIC DNA]</scope>
    <source>
        <strain evidence="1 2">F11</strain>
    </source>
</reference>
<name>A0A3N2PMS2_SODAK</name>
<dbReference type="AlphaFoldDB" id="A0A3N2PMS2"/>
<keyword evidence="2" id="KW-1185">Reference proteome</keyword>
<sequence length="232" mass="26071">MSPTTHPPTPRSTSDTRGLLPITCTSQYGWRRRVKEGKGREGNRYGYGYGYGYGRAGVKYEVDDMMETCDERCHWTPKMLRNKPDWQICLPVAPVPTNWTAAGPSSTSYNSMPGPPCIKPYSSYDTQSARTICRGPRQNPPPVPAGYPHGYIGYILNTQVRRHYINRLHRTHPDKLLATQVSSRSDHQAGNKFPKSGAPCIVNRSLHSLPVLQLRGWSVGVLLLVARLDMCW</sequence>
<evidence type="ECO:0000313" key="2">
    <source>
        <dbReference type="Proteomes" id="UP000272025"/>
    </source>
</evidence>
<gene>
    <name evidence="1" type="ORF">SODALDRAFT_362667</name>
</gene>
<organism evidence="1 2">
    <name type="scientific">Sodiomyces alkalinus (strain CBS 110278 / VKM F-3762 / F11)</name>
    <name type="common">Alkaliphilic filamentous fungus</name>
    <dbReference type="NCBI Taxonomy" id="1314773"/>
    <lineage>
        <taxon>Eukaryota</taxon>
        <taxon>Fungi</taxon>
        <taxon>Dikarya</taxon>
        <taxon>Ascomycota</taxon>
        <taxon>Pezizomycotina</taxon>
        <taxon>Sordariomycetes</taxon>
        <taxon>Hypocreomycetidae</taxon>
        <taxon>Glomerellales</taxon>
        <taxon>Plectosphaerellaceae</taxon>
        <taxon>Sodiomyces</taxon>
    </lineage>
</organism>
<dbReference type="GeneID" id="39582958"/>
<dbReference type="EMBL" id="ML119060">
    <property type="protein sequence ID" value="ROT35823.1"/>
    <property type="molecule type" value="Genomic_DNA"/>
</dbReference>
<protein>
    <submittedName>
        <fullName evidence="1">Uncharacterized protein</fullName>
    </submittedName>
</protein>
<dbReference type="RefSeq" id="XP_028463629.1">
    <property type="nucleotide sequence ID" value="XM_028614480.1"/>
</dbReference>
<accession>A0A3N2PMS2</accession>